<dbReference type="PROSITE" id="PS00061">
    <property type="entry name" value="ADH_SHORT"/>
    <property type="match status" value="1"/>
</dbReference>
<accession>A0A2N0ZIR0</accession>
<dbReference type="FunFam" id="3.40.50.720:FF:000084">
    <property type="entry name" value="Short-chain dehydrogenase reductase"/>
    <property type="match status" value="1"/>
</dbReference>
<keyword evidence="4" id="KW-1185">Reference proteome</keyword>
<comment type="similarity">
    <text evidence="1">Belongs to the short-chain dehydrogenases/reductases (SDR) family.</text>
</comment>
<keyword evidence="2" id="KW-0560">Oxidoreductase</keyword>
<gene>
    <name evidence="3" type="ORF">CWS20_08950</name>
</gene>
<dbReference type="RefSeq" id="WP_066198015.1">
    <property type="nucleotide sequence ID" value="NZ_JAFDQP010000004.1"/>
</dbReference>
<dbReference type="InterPro" id="IPR036291">
    <property type="entry name" value="NAD(P)-bd_dom_sf"/>
</dbReference>
<organism evidence="3 4">
    <name type="scientific">Cytobacillus horneckiae</name>
    <dbReference type="NCBI Taxonomy" id="549687"/>
    <lineage>
        <taxon>Bacteria</taxon>
        <taxon>Bacillati</taxon>
        <taxon>Bacillota</taxon>
        <taxon>Bacilli</taxon>
        <taxon>Bacillales</taxon>
        <taxon>Bacillaceae</taxon>
        <taxon>Cytobacillus</taxon>
    </lineage>
</organism>
<evidence type="ECO:0000313" key="4">
    <source>
        <dbReference type="Proteomes" id="UP000233343"/>
    </source>
</evidence>
<dbReference type="Pfam" id="PF13561">
    <property type="entry name" value="adh_short_C2"/>
    <property type="match status" value="1"/>
</dbReference>
<evidence type="ECO:0000256" key="2">
    <source>
        <dbReference type="ARBA" id="ARBA00023002"/>
    </source>
</evidence>
<dbReference type="Gene3D" id="3.40.50.720">
    <property type="entry name" value="NAD(P)-binding Rossmann-like Domain"/>
    <property type="match status" value="1"/>
</dbReference>
<reference evidence="3 4" key="1">
    <citation type="journal article" date="2010" name="Int. J. Syst. Evol. Microbiol.">
        <title>Bacillus horneckiae sp. nov., isolated from a spacecraft-assembly clean room.</title>
        <authorList>
            <person name="Vaishampayan P."/>
            <person name="Probst A."/>
            <person name="Krishnamurthi S."/>
            <person name="Ghosh S."/>
            <person name="Osman S."/>
            <person name="McDowall A."/>
            <person name="Ruckmani A."/>
            <person name="Mayilraj S."/>
            <person name="Venkateswaran K."/>
        </authorList>
    </citation>
    <scope>NUCLEOTIDE SEQUENCE [LARGE SCALE GENOMIC DNA]</scope>
    <source>
        <strain evidence="4">1PO1SC</strain>
    </source>
</reference>
<sequence>MDFKEKTVIITGAGNGIGRGLVHAYAKAGANIAAADINMAALENLKAELGTGSKSIIIVETDVKNEHDIKILMEKTFETFGRIDILINNAGISSWKSLYELKIEEWDHIIQTNLRSVFLASRSAAKFMKENEHGGTIVNLASTRASMSEPDTEAYAASKGGIVALTHALAVSLSNERITVNSISPGWIETKHYNELREIDHSQHPSKRVGTPDDIARACFYLTDEMNNFVTGENIVIDGGMTRKMIYEE</sequence>
<dbReference type="Proteomes" id="UP000233343">
    <property type="component" value="Unassembled WGS sequence"/>
</dbReference>
<dbReference type="PRINTS" id="PR00081">
    <property type="entry name" value="GDHRDH"/>
</dbReference>
<dbReference type="PANTHER" id="PTHR42760">
    <property type="entry name" value="SHORT-CHAIN DEHYDROGENASES/REDUCTASES FAMILY MEMBER"/>
    <property type="match status" value="1"/>
</dbReference>
<evidence type="ECO:0000256" key="1">
    <source>
        <dbReference type="ARBA" id="ARBA00006484"/>
    </source>
</evidence>
<dbReference type="NCBIfam" id="NF005559">
    <property type="entry name" value="PRK07231.1"/>
    <property type="match status" value="1"/>
</dbReference>
<comment type="caution">
    <text evidence="3">The sequence shown here is derived from an EMBL/GenBank/DDBJ whole genome shotgun (WGS) entry which is preliminary data.</text>
</comment>
<dbReference type="SUPFAM" id="SSF51735">
    <property type="entry name" value="NAD(P)-binding Rossmann-fold domains"/>
    <property type="match status" value="1"/>
</dbReference>
<dbReference type="GO" id="GO:0008206">
    <property type="term" value="P:bile acid metabolic process"/>
    <property type="evidence" value="ECO:0007669"/>
    <property type="project" value="UniProtKB-ARBA"/>
</dbReference>
<dbReference type="InterPro" id="IPR020904">
    <property type="entry name" value="Sc_DH/Rdtase_CS"/>
</dbReference>
<evidence type="ECO:0000313" key="3">
    <source>
        <dbReference type="EMBL" id="PKG29388.1"/>
    </source>
</evidence>
<protein>
    <submittedName>
        <fullName evidence="3">3-oxoacyl-ACP reductase</fullName>
    </submittedName>
</protein>
<proteinExistence type="inferred from homology"/>
<dbReference type="EMBL" id="PISD01000016">
    <property type="protein sequence ID" value="PKG29388.1"/>
    <property type="molecule type" value="Genomic_DNA"/>
</dbReference>
<name>A0A2N0ZIR0_9BACI</name>
<dbReference type="AlphaFoldDB" id="A0A2N0ZIR0"/>
<dbReference type="GO" id="GO:0016616">
    <property type="term" value="F:oxidoreductase activity, acting on the CH-OH group of donors, NAD or NADP as acceptor"/>
    <property type="evidence" value="ECO:0007669"/>
    <property type="project" value="TreeGrafter"/>
</dbReference>
<dbReference type="InterPro" id="IPR002347">
    <property type="entry name" value="SDR_fam"/>
</dbReference>
<dbReference type="PRINTS" id="PR00080">
    <property type="entry name" value="SDRFAMILY"/>
</dbReference>